<keyword evidence="2" id="KW-0805">Transcription regulation</keyword>
<evidence type="ECO:0000256" key="2">
    <source>
        <dbReference type="ARBA" id="ARBA00023015"/>
    </source>
</evidence>
<organism evidence="6 7">
    <name type="scientific">Hibiscus sabdariffa</name>
    <name type="common">roselle</name>
    <dbReference type="NCBI Taxonomy" id="183260"/>
    <lineage>
        <taxon>Eukaryota</taxon>
        <taxon>Viridiplantae</taxon>
        <taxon>Streptophyta</taxon>
        <taxon>Embryophyta</taxon>
        <taxon>Tracheophyta</taxon>
        <taxon>Spermatophyta</taxon>
        <taxon>Magnoliopsida</taxon>
        <taxon>eudicotyledons</taxon>
        <taxon>Gunneridae</taxon>
        <taxon>Pentapetalae</taxon>
        <taxon>rosids</taxon>
        <taxon>malvids</taxon>
        <taxon>Malvales</taxon>
        <taxon>Malvaceae</taxon>
        <taxon>Malvoideae</taxon>
        <taxon>Hibiscus</taxon>
    </lineage>
</organism>
<keyword evidence="3" id="KW-0238">DNA-binding</keyword>
<keyword evidence="7" id="KW-1185">Reference proteome</keyword>
<dbReference type="Gene3D" id="2.40.330.10">
    <property type="entry name" value="DNA-binding pseudobarrel domain"/>
    <property type="match status" value="1"/>
</dbReference>
<keyword evidence="5" id="KW-0539">Nucleus</keyword>
<protein>
    <recommendedName>
        <fullName evidence="8">TF-B3 domain-containing protein</fullName>
    </recommendedName>
</protein>
<proteinExistence type="predicted"/>
<name>A0ABR2BDS7_9ROSI</name>
<comment type="subcellular location">
    <subcellularLocation>
        <location evidence="1">Nucleus</location>
    </subcellularLocation>
</comment>
<reference evidence="6 7" key="1">
    <citation type="journal article" date="2024" name="G3 (Bethesda)">
        <title>Genome assembly of Hibiscus sabdariffa L. provides insights into metabolisms of medicinal natural products.</title>
        <authorList>
            <person name="Kim T."/>
        </authorList>
    </citation>
    <scope>NUCLEOTIDE SEQUENCE [LARGE SCALE GENOMIC DNA]</scope>
    <source>
        <strain evidence="6">TK-2024</strain>
        <tissue evidence="6">Old leaves</tissue>
    </source>
</reference>
<evidence type="ECO:0000313" key="7">
    <source>
        <dbReference type="Proteomes" id="UP001472677"/>
    </source>
</evidence>
<dbReference type="EMBL" id="JBBPBM010000128">
    <property type="protein sequence ID" value="KAK8505284.1"/>
    <property type="molecule type" value="Genomic_DNA"/>
</dbReference>
<evidence type="ECO:0000313" key="6">
    <source>
        <dbReference type="EMBL" id="KAK8505284.1"/>
    </source>
</evidence>
<dbReference type="SUPFAM" id="SSF101936">
    <property type="entry name" value="DNA-binding pseudobarrel domain"/>
    <property type="match status" value="1"/>
</dbReference>
<accession>A0ABR2BDS7</accession>
<evidence type="ECO:0000256" key="3">
    <source>
        <dbReference type="ARBA" id="ARBA00023125"/>
    </source>
</evidence>
<evidence type="ECO:0008006" key="8">
    <source>
        <dbReference type="Google" id="ProtNLM"/>
    </source>
</evidence>
<dbReference type="InterPro" id="IPR015300">
    <property type="entry name" value="DNA-bd_pseudobarrel_sf"/>
</dbReference>
<gene>
    <name evidence="6" type="ORF">V6N12_067253</name>
</gene>
<keyword evidence="4" id="KW-0804">Transcription</keyword>
<evidence type="ECO:0000256" key="1">
    <source>
        <dbReference type="ARBA" id="ARBA00004123"/>
    </source>
</evidence>
<comment type="caution">
    <text evidence="6">The sequence shown here is derived from an EMBL/GenBank/DDBJ whole genome shotgun (WGS) entry which is preliminary data.</text>
</comment>
<evidence type="ECO:0000256" key="5">
    <source>
        <dbReference type="ARBA" id="ARBA00023242"/>
    </source>
</evidence>
<evidence type="ECO:0000256" key="4">
    <source>
        <dbReference type="ARBA" id="ARBA00023163"/>
    </source>
</evidence>
<dbReference type="Proteomes" id="UP001472677">
    <property type="component" value="Unassembled WGS sequence"/>
</dbReference>
<sequence>MENHEQGRERFSKRLTRNEAEKCMILLPFAIVASSLEFEEGRIFRMDAVDSLGKAWSFVGMLQKNEELGNCVSVSWPQFATEKGLKADDEIIFMEKLRREGEESWKQIQVRIKRKIRLFGQDIWGELMV</sequence>